<gene>
    <name evidence="12" type="ORF">Mpt1_c12890</name>
</gene>
<dbReference type="Pfam" id="PF01729">
    <property type="entry name" value="QRPTase_C"/>
    <property type="match status" value="1"/>
</dbReference>
<dbReference type="GO" id="GO:0009435">
    <property type="term" value="P:NAD+ biosynthetic process"/>
    <property type="evidence" value="ECO:0007669"/>
    <property type="project" value="UniProtKB-UniPathway"/>
</dbReference>
<feature type="domain" description="Quinolinate phosphoribosyl transferase C-terminal" evidence="10">
    <location>
        <begin position="99"/>
        <end position="267"/>
    </location>
</feature>
<dbReference type="InterPro" id="IPR037128">
    <property type="entry name" value="Quinolinate_PRibosylTase_N_sf"/>
</dbReference>
<dbReference type="PANTHER" id="PTHR32179:SF3">
    <property type="entry name" value="NICOTINATE-NUCLEOTIDE PYROPHOSPHORYLASE [CARBOXYLATING]"/>
    <property type="match status" value="1"/>
</dbReference>
<dbReference type="HOGENOM" id="CLU_039622_2_0_2"/>
<evidence type="ECO:0000313" key="13">
    <source>
        <dbReference type="Proteomes" id="UP000030787"/>
    </source>
</evidence>
<evidence type="ECO:0000256" key="9">
    <source>
        <dbReference type="PIRNR" id="PIRNR006250"/>
    </source>
</evidence>
<dbReference type="PANTHER" id="PTHR32179">
    <property type="entry name" value="NICOTINATE-NUCLEOTIDE PYROPHOSPHORYLASE [CARBOXYLATING]"/>
    <property type="match status" value="1"/>
</dbReference>
<dbReference type="InterPro" id="IPR004393">
    <property type="entry name" value="NadC"/>
</dbReference>
<dbReference type="UniPathway" id="UPA00253">
    <property type="reaction ID" value="UER00331"/>
</dbReference>
<evidence type="ECO:0000256" key="3">
    <source>
        <dbReference type="ARBA" id="ARBA00009400"/>
    </source>
</evidence>
<evidence type="ECO:0000256" key="2">
    <source>
        <dbReference type="ARBA" id="ARBA00004893"/>
    </source>
</evidence>
<dbReference type="FunFam" id="3.20.20.70:FF:000030">
    <property type="entry name" value="Nicotinate-nucleotide pyrophosphorylase, carboxylating"/>
    <property type="match status" value="1"/>
</dbReference>
<comment type="function">
    <text evidence="1 9">Involved in the catabolism of quinolinic acid (QA).</text>
</comment>
<feature type="domain" description="Quinolinate phosphoribosyl transferase N-terminal" evidence="11">
    <location>
        <begin position="15"/>
        <end position="97"/>
    </location>
</feature>
<evidence type="ECO:0000259" key="10">
    <source>
        <dbReference type="Pfam" id="PF01729"/>
    </source>
</evidence>
<dbReference type="NCBIfam" id="TIGR00078">
    <property type="entry name" value="nadC"/>
    <property type="match status" value="1"/>
</dbReference>
<dbReference type="InterPro" id="IPR027277">
    <property type="entry name" value="NadC/ModD"/>
</dbReference>
<comment type="catalytic activity">
    <reaction evidence="8 9">
        <text>nicotinate beta-D-ribonucleotide + CO2 + diphosphate = quinolinate + 5-phospho-alpha-D-ribose 1-diphosphate + 2 H(+)</text>
        <dbReference type="Rhea" id="RHEA:12733"/>
        <dbReference type="ChEBI" id="CHEBI:15378"/>
        <dbReference type="ChEBI" id="CHEBI:16526"/>
        <dbReference type="ChEBI" id="CHEBI:29959"/>
        <dbReference type="ChEBI" id="CHEBI:33019"/>
        <dbReference type="ChEBI" id="CHEBI:57502"/>
        <dbReference type="ChEBI" id="CHEBI:58017"/>
        <dbReference type="EC" id="2.4.2.19"/>
    </reaction>
</comment>
<evidence type="ECO:0000313" key="12">
    <source>
        <dbReference type="EMBL" id="AIZ57151.1"/>
    </source>
</evidence>
<keyword evidence="5 9" id="KW-0662">Pyridine nucleotide biosynthesis</keyword>
<evidence type="ECO:0000256" key="7">
    <source>
        <dbReference type="ARBA" id="ARBA00022679"/>
    </source>
</evidence>
<dbReference type="SUPFAM" id="SSF51690">
    <property type="entry name" value="Nicotinate/Quinolinate PRTase C-terminal domain-like"/>
    <property type="match status" value="1"/>
</dbReference>
<dbReference type="InterPro" id="IPR013785">
    <property type="entry name" value="Aldolase_TIM"/>
</dbReference>
<dbReference type="InterPro" id="IPR036068">
    <property type="entry name" value="Nicotinate_pribotase-like_C"/>
</dbReference>
<evidence type="ECO:0000259" key="11">
    <source>
        <dbReference type="Pfam" id="PF02749"/>
    </source>
</evidence>
<evidence type="ECO:0000256" key="6">
    <source>
        <dbReference type="ARBA" id="ARBA00022676"/>
    </source>
</evidence>
<dbReference type="GO" id="GO:0004514">
    <property type="term" value="F:nicotinate-nucleotide diphosphorylase (carboxylating) activity"/>
    <property type="evidence" value="ECO:0007669"/>
    <property type="project" value="UniProtKB-EC"/>
</dbReference>
<evidence type="ECO:0000256" key="1">
    <source>
        <dbReference type="ARBA" id="ARBA00003237"/>
    </source>
</evidence>
<comment type="subunit">
    <text evidence="4 9">Hexamer formed by 3 homodimers.</text>
</comment>
<dbReference type="Gene3D" id="3.20.20.70">
    <property type="entry name" value="Aldolase class I"/>
    <property type="match status" value="1"/>
</dbReference>
<dbReference type="Proteomes" id="UP000030787">
    <property type="component" value="Chromosome"/>
</dbReference>
<dbReference type="STRING" id="1577791.Mpt1_c12890"/>
<comment type="similarity">
    <text evidence="3 9">Belongs to the NadC/ModD family.</text>
</comment>
<proteinExistence type="inferred from homology"/>
<dbReference type="EC" id="2.4.2.19" evidence="9"/>
<keyword evidence="7 9" id="KW-0808">Transferase</keyword>
<keyword evidence="6 9" id="KW-0328">Glycosyltransferase</keyword>
<keyword evidence="13" id="KW-1185">Reference proteome</keyword>
<dbReference type="FunFam" id="3.90.1170.20:FF:000001">
    <property type="entry name" value="Nicotinate-nucleotide diphosphorylase (Carboxylating)"/>
    <property type="match status" value="1"/>
</dbReference>
<dbReference type="CDD" id="cd01568">
    <property type="entry name" value="QPRTase_NadC"/>
    <property type="match status" value="1"/>
</dbReference>
<accession>A0A0A7LI32</accession>
<evidence type="ECO:0000256" key="5">
    <source>
        <dbReference type="ARBA" id="ARBA00022642"/>
    </source>
</evidence>
<dbReference type="GO" id="GO:0034213">
    <property type="term" value="P:quinolinate catabolic process"/>
    <property type="evidence" value="ECO:0007669"/>
    <property type="project" value="TreeGrafter"/>
</dbReference>
<organism evidence="12 13">
    <name type="scientific">Candidatus Methanoplasma termitum</name>
    <dbReference type="NCBI Taxonomy" id="1577791"/>
    <lineage>
        <taxon>Archaea</taxon>
        <taxon>Methanobacteriati</taxon>
        <taxon>Thermoplasmatota</taxon>
        <taxon>Thermoplasmata</taxon>
        <taxon>Methanomassiliicoccales</taxon>
        <taxon>Methanomassiliicoccaceae</taxon>
        <taxon>Candidatus Methanoplasma</taxon>
    </lineage>
</organism>
<dbReference type="SUPFAM" id="SSF54675">
    <property type="entry name" value="Nicotinate/Quinolinate PRTase N-terminal domain-like"/>
    <property type="match status" value="1"/>
</dbReference>
<sequence length="269" mass="29309">MDLRPFLDEDVGSGDITTEMFVPDILGKAVIMCEEDAVIAGLEEAAEIFRLLGADSEQLVVDGERVRKDTDVMIVEGPLRSILTGERVALNFLMRMSGIATETNSIMTKVRERDKHLMIAGTRKTTPGFRAFEKKAIALGGGWPHRNGLYDMILIKDNHILACGGVSKAMERTSNVPDGIKVEIEVTNITDGIVAAKMGADIIMADHMSPSETKELMKKTKLIHKDILIEASGNITKDNVMDFAGCADIVSLGSLTHSPKAVHFSLDLK</sequence>
<dbReference type="Gene3D" id="3.90.1170.20">
    <property type="entry name" value="Quinolinate phosphoribosyl transferase, N-terminal domain"/>
    <property type="match status" value="1"/>
</dbReference>
<dbReference type="InterPro" id="IPR022412">
    <property type="entry name" value="Quinolinate_PRibosylTrfase_N"/>
</dbReference>
<evidence type="ECO:0000256" key="8">
    <source>
        <dbReference type="ARBA" id="ARBA00047445"/>
    </source>
</evidence>
<reference evidence="12 13" key="1">
    <citation type="journal article" date="2014" name="Appl. Environ. Microbiol.">
        <title>Comparative Genome Analysis of 'Candidatus Methanoplasma termitum' Indicates a New Mode of Energy Metabolism in the Seventh Order of Methanogens.</title>
        <authorList>
            <person name="Lang K."/>
            <person name="Schuldes J."/>
            <person name="Klingl A."/>
            <person name="Poehlein A."/>
            <person name="Daniel R."/>
            <person name="Brune A."/>
        </authorList>
    </citation>
    <scope>NUCLEOTIDE SEQUENCE [LARGE SCALE GENOMIC DNA]</scope>
    <source>
        <strain evidence="13">Mpt1</strain>
    </source>
</reference>
<dbReference type="Pfam" id="PF02749">
    <property type="entry name" value="QRPTase_N"/>
    <property type="match status" value="1"/>
</dbReference>
<dbReference type="KEGG" id="mear:Mpt1_c12890"/>
<dbReference type="GO" id="GO:0005737">
    <property type="term" value="C:cytoplasm"/>
    <property type="evidence" value="ECO:0007669"/>
    <property type="project" value="TreeGrafter"/>
</dbReference>
<comment type="pathway">
    <text evidence="2 9">Cofactor biosynthesis; NAD(+) biosynthesis; nicotinate D-ribonucleotide from quinolinate: step 1/1.</text>
</comment>
<dbReference type="EMBL" id="CP010070">
    <property type="protein sequence ID" value="AIZ57151.1"/>
    <property type="molecule type" value="Genomic_DNA"/>
</dbReference>
<dbReference type="AlphaFoldDB" id="A0A0A7LI32"/>
<protein>
    <recommendedName>
        <fullName evidence="9">Nicotinate-nucleotide pyrophosphorylase [carboxylating]</fullName>
        <ecNumber evidence="9">2.4.2.19</ecNumber>
    </recommendedName>
    <alternativeName>
        <fullName evidence="9">Quinolinate phosphoribosyltransferase [decarboxylating]</fullName>
    </alternativeName>
</protein>
<name>A0A0A7LI32_9ARCH</name>
<evidence type="ECO:0000256" key="4">
    <source>
        <dbReference type="ARBA" id="ARBA00011218"/>
    </source>
</evidence>
<dbReference type="PIRSF" id="PIRSF006250">
    <property type="entry name" value="NadC_ModD"/>
    <property type="match status" value="1"/>
</dbReference>
<dbReference type="InterPro" id="IPR002638">
    <property type="entry name" value="Quinolinate_PRibosylTrfase_C"/>
</dbReference>